<dbReference type="AlphaFoldDB" id="A0A291TD21"/>
<dbReference type="GO" id="GO:0047355">
    <property type="term" value="F:CDP-glycerol glycerophosphotransferase activity"/>
    <property type="evidence" value="ECO:0007669"/>
    <property type="project" value="InterPro"/>
</dbReference>
<dbReference type="Proteomes" id="UP000223709">
    <property type="component" value="Chromosome"/>
</dbReference>
<dbReference type="GO" id="GO:0005886">
    <property type="term" value="C:plasma membrane"/>
    <property type="evidence" value="ECO:0007669"/>
    <property type="project" value="UniProtKB-SubCell"/>
</dbReference>
<dbReference type="GO" id="GO:0019350">
    <property type="term" value="P:teichoic acid biosynthetic process"/>
    <property type="evidence" value="ECO:0007669"/>
    <property type="project" value="UniProtKB-KW"/>
</dbReference>
<dbReference type="PANTHER" id="PTHR37316:SF3">
    <property type="entry name" value="TEICHOIC ACID GLYCEROL-PHOSPHATE TRANSFERASE"/>
    <property type="match status" value="1"/>
</dbReference>
<comment type="similarity">
    <text evidence="2">Belongs to the CDP-glycerol glycerophosphotransferase family.</text>
</comment>
<dbReference type="SUPFAM" id="SSF53756">
    <property type="entry name" value="UDP-Glycosyltransferase/glycogen phosphorylase"/>
    <property type="match status" value="1"/>
</dbReference>
<keyword evidence="6" id="KW-0472">Membrane</keyword>
<accession>A0A291TD21</accession>
<organism evidence="7 8">
    <name type="scientific">Faecalibacterium prausnitzii</name>
    <dbReference type="NCBI Taxonomy" id="853"/>
    <lineage>
        <taxon>Bacteria</taxon>
        <taxon>Bacillati</taxon>
        <taxon>Bacillota</taxon>
        <taxon>Clostridia</taxon>
        <taxon>Eubacteriales</taxon>
        <taxon>Oscillospiraceae</taxon>
        <taxon>Faecalibacterium</taxon>
    </lineage>
</organism>
<keyword evidence="4 7" id="KW-0808">Transferase</keyword>
<sequence>MKIKKYIMEYIKHHAMINEMFYTIGSAMISTMNLFVKPDDHLILFNSFGGKKYDDSPKAIYEFMKNDSRFAEYRLVWAFHEPEKHPEVIDKIKTDNFNYFLTALKARVWITNSSIQRGLHFCGKHTYRFNSWHGTPMKQMGRDKKNTENAPRYRANSDDVMLAQSKYEIEKMSEARQIPRERFKMFGLPRNDELLGVTKEKVRMIRNMLEIPDCKKVILYAPTFREYMLDDLSQCTLSVPIDFQSWHEILGDQFIVLFRAHYEVAKHTELPKDGNWLDVSTYPHLNELMMAADILVSDYSSIFFDYSITEKPMFHFAYDYDEYNRKRGLYFDIRKELSGACVSDELARLIATMDFENEVAKCKAFRDKYVEAYGTATQQSVEWIAKQLNL</sequence>
<evidence type="ECO:0000256" key="3">
    <source>
        <dbReference type="ARBA" id="ARBA00022475"/>
    </source>
</evidence>
<evidence type="ECO:0000256" key="4">
    <source>
        <dbReference type="ARBA" id="ARBA00022679"/>
    </source>
</evidence>
<name>A0A291TD21_9FIRM</name>
<evidence type="ECO:0000256" key="1">
    <source>
        <dbReference type="ARBA" id="ARBA00004202"/>
    </source>
</evidence>
<evidence type="ECO:0000313" key="8">
    <source>
        <dbReference type="Proteomes" id="UP000223709"/>
    </source>
</evidence>
<proteinExistence type="inferred from homology"/>
<dbReference type="InterPro" id="IPR043148">
    <property type="entry name" value="TagF_C"/>
</dbReference>
<keyword evidence="5" id="KW-0777">Teichoic acid biosynthesis</keyword>
<keyword evidence="3" id="KW-1003">Cell membrane</keyword>
<dbReference type="Gene3D" id="3.40.50.11820">
    <property type="match status" value="1"/>
</dbReference>
<protein>
    <submittedName>
        <fullName evidence="7">CDP-glycerol--poly(Glycerophosphate) glycerophosphotransferase</fullName>
    </submittedName>
</protein>
<dbReference type="Gene3D" id="3.40.50.12580">
    <property type="match status" value="1"/>
</dbReference>
<dbReference type="EMBL" id="CP023819">
    <property type="protein sequence ID" value="ATL90960.1"/>
    <property type="molecule type" value="Genomic_DNA"/>
</dbReference>
<evidence type="ECO:0000256" key="5">
    <source>
        <dbReference type="ARBA" id="ARBA00022944"/>
    </source>
</evidence>
<dbReference type="InterPro" id="IPR051612">
    <property type="entry name" value="Teichoic_Acid_Biosynth"/>
</dbReference>
<evidence type="ECO:0000256" key="2">
    <source>
        <dbReference type="ARBA" id="ARBA00010488"/>
    </source>
</evidence>
<comment type="subcellular location">
    <subcellularLocation>
        <location evidence="1">Cell membrane</location>
        <topology evidence="1">Peripheral membrane protein</topology>
    </subcellularLocation>
</comment>
<dbReference type="PANTHER" id="PTHR37316">
    <property type="entry name" value="TEICHOIC ACID GLYCEROL-PHOSPHATE PRIMASE"/>
    <property type="match status" value="1"/>
</dbReference>
<evidence type="ECO:0000256" key="6">
    <source>
        <dbReference type="ARBA" id="ARBA00023136"/>
    </source>
</evidence>
<reference evidence="7 8" key="1">
    <citation type="submission" date="2017-10" db="EMBL/GenBank/DDBJ databases">
        <title>Complete Genome Sequence of Faecalibacterium prausnitzii isolated from the gut of healthy adult Indian.</title>
        <authorList>
            <person name="Bag S."/>
            <person name="Ghosh T.S."/>
            <person name="Das B."/>
        </authorList>
    </citation>
    <scope>NUCLEOTIDE SEQUENCE [LARGE SCALE GENOMIC DNA]</scope>
    <source>
        <strain evidence="7 8">Indica</strain>
    </source>
</reference>
<dbReference type="Pfam" id="PF04464">
    <property type="entry name" value="Glyphos_transf"/>
    <property type="match status" value="1"/>
</dbReference>
<evidence type="ECO:0000313" key="7">
    <source>
        <dbReference type="EMBL" id="ATL90960.1"/>
    </source>
</evidence>
<dbReference type="InterPro" id="IPR007554">
    <property type="entry name" value="Glycerophosphate_synth"/>
</dbReference>
<gene>
    <name evidence="7" type="ORF">CRH10_11985</name>
</gene>
<dbReference type="InterPro" id="IPR043149">
    <property type="entry name" value="TagF_N"/>
</dbReference>